<dbReference type="InterPro" id="IPR013083">
    <property type="entry name" value="Znf_RING/FYVE/PHD"/>
</dbReference>
<dbReference type="PROSITE" id="PS01359">
    <property type="entry name" value="ZF_PHD_1"/>
    <property type="match status" value="2"/>
</dbReference>
<evidence type="ECO:0000256" key="3">
    <source>
        <dbReference type="ARBA" id="ARBA00022833"/>
    </source>
</evidence>
<reference evidence="5" key="1">
    <citation type="submission" date="2015-06" db="UniProtKB">
        <authorList>
            <consortium name="EnsemblPlants"/>
        </authorList>
    </citation>
    <scope>IDENTIFICATION</scope>
</reference>
<dbReference type="Pfam" id="PF13831">
    <property type="entry name" value="PHD_2"/>
    <property type="match status" value="2"/>
</dbReference>
<feature type="region of interest" description="Disordered" evidence="4">
    <location>
        <begin position="1155"/>
        <end position="1222"/>
    </location>
</feature>
<feature type="compositionally biased region" description="Basic and acidic residues" evidence="4">
    <location>
        <begin position="1178"/>
        <end position="1189"/>
    </location>
</feature>
<dbReference type="PANTHER" id="PTHR13793">
    <property type="entry name" value="PHD FINGER PROTEINS"/>
    <property type="match status" value="1"/>
</dbReference>
<accession>M8C209</accession>
<dbReference type="SMART" id="SM00249">
    <property type="entry name" value="PHD"/>
    <property type="match status" value="4"/>
</dbReference>
<dbReference type="PANTHER" id="PTHR13793:SF131">
    <property type="entry name" value="PHD-FINGER DOMAIN CONTAINING PROTEIN FAMILY-RELATED"/>
    <property type="match status" value="1"/>
</dbReference>
<dbReference type="InterPro" id="IPR050701">
    <property type="entry name" value="Histone_Mod_Regulator"/>
</dbReference>
<dbReference type="InterPro" id="IPR019786">
    <property type="entry name" value="Zinc_finger_PHD-type_CS"/>
</dbReference>
<feature type="compositionally biased region" description="Basic and acidic residues" evidence="4">
    <location>
        <begin position="1299"/>
        <end position="1316"/>
    </location>
</feature>
<name>M8C209_AEGTA</name>
<dbReference type="PROSITE" id="PS51805">
    <property type="entry name" value="EPHD"/>
    <property type="match status" value="2"/>
</dbReference>
<evidence type="ECO:0000256" key="1">
    <source>
        <dbReference type="ARBA" id="ARBA00022723"/>
    </source>
</evidence>
<proteinExistence type="predicted"/>
<sequence>MRRKHKKAQPPEPAAAVEQPKARSNAFWDRMEPYFRDMTLQDLEMAEPKPLSSSSWLDPCLLVPFVGSGKKVLRRHVDPSDVAVVAENSSSNSMELENGMVHSKHDPHESSDFVWNSVELVNSNGTSGEHCERDMQEVILHQDEQPLVIELDPGKRDGVVLPGLSQNPDSSLSWLLGARGRAVLTSERPNKKRKLLGADAGLEQLVVLPPLEGDSGSKCDVCCLGESDAASNRMLQCNRCKVSVHQKCYGVQVEPDGYWMCALCERRLTQSDAGRIAFMPCVLCSTEKGALKPVKCEPGGIANGGNLNFAHLFCSLWSPEVFVEDMDSMEPIANIEDIPEKRTKMVCTICKIMRGACVRCSHGTCRACFHPICAREKKHQMEIWGKSGLKNVELRIFCSKHSRVRGISSVHHVNGFAEQDTTQVGLDDENFAQIRSKRKSKDKFMNFTSMSSSLSSQNKAQTTELVTSTCAVRGTESQQVQCTNMVVDQPTGAGNVVSSSGDVSTFLRKLIDQGKVSVGDIQSELGLSSESLEAALVSCMKNIMLEIEPETSTFSPGLKLKIIKLLQNSIHVPSVQVKSLKEGSVAPEGKTASLTNRITAFVRKKFGVPLFNQLKSVCIDGHDYYIHPSIETMLQNLCDHIPNQNKQAEHYHVGELSYPHDQNLGGSPTKLEQLTDIVAVDQASKADSLGILEHSPHDEIEGEIVYLQSRLLNDVAAMNQRYEDLMPKVVQSLPQEMDSSNKRKWDHIIVNQFLRDIREAKKRGNTERRHKEAQAILAATAPIAAPTSKDVNIRKETENDAVPVKQESITKVHAGSLRVSQLTSLPQTKDPSFSNSKVSADTNFGIFDLAKFSKKNGLPCDVCMRRETVLNRVFLCSSCKAAVHLDCYQSRTNPTGPWKCERCQEMLSDAVVSDSQSDCSGSKSWLVQCGLCHGTSGALRKTTNGQWVHAFCAEWLLENSFIRGQCNPVDGMEGLLKGKDTCSICQHNVGTCLKCSTVGCQVTFHPACARDAGLYMNTKKFGSLWQHKAYCGNHSIEQKKVDSQQYGPAEVKIMKQMRLEASVSVAGGGIRVLSVINKVELERLRLLCERVVKREKEKVIWYICGCETFRNGEFTNNIRFWVVNFKKELLVCEHDILAVKRDYVAFSMRASCYTPAPGASSESATTSVNNNSYGGKRQRSDDITVRSDDVTVDSTIPRKHTIRFPVHSKDTDRNTADSSTSTISYKRKLDDVESLALKNLQERAATAMQKSEDGETKSTDNALQKSEDGETKSTDNALQKSEDGEIKSTDNALQISEDGETKSADKKHEETAKKEPAITSDQAVSQKQHPPKRLVYTRRGSSKKKQRSQDVVVQGPVGG</sequence>
<keyword evidence="2" id="KW-0863">Zinc-finger</keyword>
<dbReference type="PROSITE" id="PS50016">
    <property type="entry name" value="ZF_PHD_2"/>
    <property type="match status" value="2"/>
</dbReference>
<keyword evidence="1" id="KW-0479">Metal-binding</keyword>
<dbReference type="CDD" id="cd15571">
    <property type="entry name" value="ePHD"/>
    <property type="match status" value="2"/>
</dbReference>
<feature type="region of interest" description="Disordered" evidence="4">
    <location>
        <begin position="1"/>
        <end position="24"/>
    </location>
</feature>
<organism evidence="5">
    <name type="scientific">Aegilops tauschii</name>
    <name type="common">Tausch's goatgrass</name>
    <name type="synonym">Aegilops squarrosa</name>
    <dbReference type="NCBI Taxonomy" id="37682"/>
    <lineage>
        <taxon>Eukaryota</taxon>
        <taxon>Viridiplantae</taxon>
        <taxon>Streptophyta</taxon>
        <taxon>Embryophyta</taxon>
        <taxon>Tracheophyta</taxon>
        <taxon>Spermatophyta</taxon>
        <taxon>Magnoliopsida</taxon>
        <taxon>Liliopsida</taxon>
        <taxon>Poales</taxon>
        <taxon>Poaceae</taxon>
        <taxon>BOP clade</taxon>
        <taxon>Pooideae</taxon>
        <taxon>Triticodae</taxon>
        <taxon>Triticeae</taxon>
        <taxon>Triticinae</taxon>
        <taxon>Aegilops</taxon>
    </lineage>
</organism>
<protein>
    <submittedName>
        <fullName evidence="5">PHD finger protein rhinoceros</fullName>
    </submittedName>
</protein>
<feature type="compositionally biased region" description="Polar residues" evidence="4">
    <location>
        <begin position="1319"/>
        <end position="1328"/>
    </location>
</feature>
<dbReference type="EnsemblPlants" id="EMT28249">
    <property type="protein sequence ID" value="EMT28249"/>
    <property type="gene ID" value="F775_03350"/>
</dbReference>
<dbReference type="CDD" id="cd15489">
    <property type="entry name" value="PHD_SF"/>
    <property type="match status" value="1"/>
</dbReference>
<feature type="compositionally biased region" description="Polar residues" evidence="4">
    <location>
        <begin position="1160"/>
        <end position="1173"/>
    </location>
</feature>
<dbReference type="InterPro" id="IPR034732">
    <property type="entry name" value="EPHD"/>
</dbReference>
<evidence type="ECO:0000256" key="2">
    <source>
        <dbReference type="ARBA" id="ARBA00022771"/>
    </source>
</evidence>
<dbReference type="GO" id="GO:0008270">
    <property type="term" value="F:zinc ion binding"/>
    <property type="evidence" value="ECO:0007669"/>
    <property type="project" value="UniProtKB-KW"/>
</dbReference>
<dbReference type="InterPro" id="IPR011011">
    <property type="entry name" value="Znf_FYVE_PHD"/>
</dbReference>
<keyword evidence="3" id="KW-0862">Zinc</keyword>
<dbReference type="InterPro" id="IPR001965">
    <property type="entry name" value="Znf_PHD"/>
</dbReference>
<dbReference type="Pfam" id="PF13832">
    <property type="entry name" value="zf-HC5HC2H_2"/>
    <property type="match status" value="2"/>
</dbReference>
<dbReference type="InterPro" id="IPR019787">
    <property type="entry name" value="Znf_PHD-finger"/>
</dbReference>
<feature type="region of interest" description="Disordered" evidence="4">
    <location>
        <begin position="1244"/>
        <end position="1359"/>
    </location>
</feature>
<dbReference type="SUPFAM" id="SSF57903">
    <property type="entry name" value="FYVE/PHD zinc finger"/>
    <property type="match status" value="2"/>
</dbReference>
<dbReference type="Gene3D" id="3.30.40.10">
    <property type="entry name" value="Zinc/RING finger domain, C3HC4 (zinc finger)"/>
    <property type="match status" value="4"/>
</dbReference>
<dbReference type="CDD" id="cd15495">
    <property type="entry name" value="PHD_ATX3_4_5_like"/>
    <property type="match status" value="1"/>
</dbReference>
<evidence type="ECO:0000256" key="4">
    <source>
        <dbReference type="SAM" id="MobiDB-lite"/>
    </source>
</evidence>
<feature type="compositionally biased region" description="Basic residues" evidence="4">
    <location>
        <begin position="1329"/>
        <end position="1346"/>
    </location>
</feature>
<dbReference type="InterPro" id="IPR042011">
    <property type="entry name" value="ATX3/4/5_PHD"/>
</dbReference>
<evidence type="ECO:0000313" key="5">
    <source>
        <dbReference type="EnsemblPlants" id="EMT28249"/>
    </source>
</evidence>
<dbReference type="GO" id="GO:0006357">
    <property type="term" value="P:regulation of transcription by RNA polymerase II"/>
    <property type="evidence" value="ECO:0007669"/>
    <property type="project" value="TreeGrafter"/>
</dbReference>